<dbReference type="Proteomes" id="UP000253729">
    <property type="component" value="Unassembled WGS sequence"/>
</dbReference>
<organism evidence="1 2">
    <name type="scientific">Aspergillus welwitschiae</name>
    <dbReference type="NCBI Taxonomy" id="1341132"/>
    <lineage>
        <taxon>Eukaryota</taxon>
        <taxon>Fungi</taxon>
        <taxon>Dikarya</taxon>
        <taxon>Ascomycota</taxon>
        <taxon>Pezizomycotina</taxon>
        <taxon>Eurotiomycetes</taxon>
        <taxon>Eurotiomycetidae</taxon>
        <taxon>Eurotiales</taxon>
        <taxon>Aspergillaceae</taxon>
        <taxon>Aspergillus</taxon>
        <taxon>Aspergillus subgen. Circumdati</taxon>
    </lineage>
</organism>
<dbReference type="AlphaFoldDB" id="A0A3F3QL80"/>
<name>A0A3F3QL80_9EURO</name>
<reference evidence="1 2" key="1">
    <citation type="submission" date="2018-07" db="EMBL/GenBank/DDBJ databases">
        <title>The genomes of Aspergillus section Nigri reveals drivers in fungal speciation.</title>
        <authorList>
            <consortium name="DOE Joint Genome Institute"/>
            <person name="Vesth T.C."/>
            <person name="Nybo J."/>
            <person name="Theobald S."/>
            <person name="Brandl J."/>
            <person name="Frisvad J.C."/>
            <person name="Nielsen K.F."/>
            <person name="Lyhne E.K."/>
            <person name="Kogle M.E."/>
            <person name="Kuo A."/>
            <person name="Riley R."/>
            <person name="Clum A."/>
            <person name="Nolan M."/>
            <person name="Lipzen A."/>
            <person name="Salamov A."/>
            <person name="Henrissat B."/>
            <person name="Wiebenga A."/>
            <person name="De vries R.P."/>
            <person name="Grigoriev I.V."/>
            <person name="Mortensen U.H."/>
            <person name="Andersen M.R."/>
            <person name="Baker S.E."/>
        </authorList>
    </citation>
    <scope>NUCLEOTIDE SEQUENCE [LARGE SCALE GENOMIC DNA]</scope>
    <source>
        <strain evidence="1 2">CBS 139.54b</strain>
    </source>
</reference>
<gene>
    <name evidence="1" type="ORF">BDQ94DRAFT_133441</name>
</gene>
<dbReference type="GeneID" id="38132632"/>
<keyword evidence="2" id="KW-1185">Reference proteome</keyword>
<proteinExistence type="predicted"/>
<sequence>MYLPVEGSCVVVSAGFGRAVWIQGPSYYSDGLGPSTTLLLTPSHLCFVPMVDPIRACFDPA</sequence>
<evidence type="ECO:0000313" key="1">
    <source>
        <dbReference type="EMBL" id="RDH39652.1"/>
    </source>
</evidence>
<dbReference type="RefSeq" id="XP_026632674.1">
    <property type="nucleotide sequence ID" value="XM_026764276.1"/>
</dbReference>
<dbReference type="EMBL" id="KZ852032">
    <property type="protein sequence ID" value="RDH39652.1"/>
    <property type="molecule type" value="Genomic_DNA"/>
</dbReference>
<protein>
    <submittedName>
        <fullName evidence="1">Uncharacterized protein</fullName>
    </submittedName>
</protein>
<evidence type="ECO:0000313" key="2">
    <source>
        <dbReference type="Proteomes" id="UP000253729"/>
    </source>
</evidence>
<accession>A0A3F3QL80</accession>